<keyword evidence="2" id="KW-1185">Reference proteome</keyword>
<name>A0AC61RUA6_9FIRM</name>
<protein>
    <submittedName>
        <fullName evidence="1">Uncharacterized protein</fullName>
    </submittedName>
</protein>
<dbReference type="EMBL" id="SRYA01000033">
    <property type="protein sequence ID" value="TGY95186.1"/>
    <property type="molecule type" value="Genomic_DNA"/>
</dbReference>
<comment type="caution">
    <text evidence="1">The sequence shown here is derived from an EMBL/GenBank/DDBJ whole genome shotgun (WGS) entry which is preliminary data.</text>
</comment>
<proteinExistence type="predicted"/>
<evidence type="ECO:0000313" key="1">
    <source>
        <dbReference type="EMBL" id="TGY95186.1"/>
    </source>
</evidence>
<organism evidence="1 2">
    <name type="scientific">Petralouisia muris</name>
    <dbReference type="NCBI Taxonomy" id="3032872"/>
    <lineage>
        <taxon>Bacteria</taxon>
        <taxon>Bacillati</taxon>
        <taxon>Bacillota</taxon>
        <taxon>Clostridia</taxon>
        <taxon>Lachnospirales</taxon>
        <taxon>Lachnospiraceae</taxon>
        <taxon>Petralouisia</taxon>
    </lineage>
</organism>
<sequence>MMSESFTGLYSFERLFYLNMPFFLLFWMILIIGMGIHIGGQTFWTLQSGYGNFLMTRMKYKDYMRKTILAQLIYLFTFCCCIFMIVFIVFLFWSGGGFHVPYISSLREVGQEYGPVTDISIARYLFTLLGFVLYSIICMIPLIIISSLSSVFLKNKFVIQFLPVMILVGGYMFGFLLGNINRTLSNIVRHFIFEHALTNLGALISPNIVPVEGSPMDSVVYVILYPLTLIVVSFILYLKNVRRMEDYLL</sequence>
<accession>A0AC61RUA6</accession>
<reference evidence="1" key="1">
    <citation type="submission" date="2019-04" db="EMBL/GenBank/DDBJ databases">
        <title>Microbes associate with the intestines of laboratory mice.</title>
        <authorList>
            <person name="Navarre W."/>
            <person name="Wong E."/>
            <person name="Huang K."/>
            <person name="Tropini C."/>
            <person name="Ng K."/>
            <person name="Yu B."/>
        </authorList>
    </citation>
    <scope>NUCLEOTIDE SEQUENCE</scope>
    <source>
        <strain evidence="1">NM01_1-7b</strain>
    </source>
</reference>
<evidence type="ECO:0000313" key="2">
    <source>
        <dbReference type="Proteomes" id="UP000304953"/>
    </source>
</evidence>
<gene>
    <name evidence="1" type="ORF">E5329_16105</name>
</gene>
<dbReference type="Proteomes" id="UP000304953">
    <property type="component" value="Unassembled WGS sequence"/>
</dbReference>